<evidence type="ECO:0000259" key="5">
    <source>
        <dbReference type="Pfam" id="PF12624"/>
    </source>
</evidence>
<feature type="region of interest" description="Disordered" evidence="4">
    <location>
        <begin position="2048"/>
        <end position="2084"/>
    </location>
</feature>
<evidence type="ECO:0000259" key="8">
    <source>
        <dbReference type="Pfam" id="PF25037"/>
    </source>
</evidence>
<dbReference type="EMBL" id="JANBTW010000040">
    <property type="protein sequence ID" value="KAJ2676423.1"/>
    <property type="molecule type" value="Genomic_DNA"/>
</dbReference>
<feature type="region of interest" description="Disordered" evidence="4">
    <location>
        <begin position="1830"/>
        <end position="1860"/>
    </location>
</feature>
<feature type="region of interest" description="Disordered" evidence="4">
    <location>
        <begin position="1738"/>
        <end position="1757"/>
    </location>
</feature>
<dbReference type="Pfam" id="PF25036">
    <property type="entry name" value="VPS13_VAB"/>
    <property type="match status" value="1"/>
</dbReference>
<dbReference type="OrthoDB" id="428159at2759"/>
<protein>
    <submittedName>
        <fullName evidence="9">Vacuolar protein sorting-associated protein 13</fullName>
    </submittedName>
</protein>
<feature type="compositionally biased region" description="Polar residues" evidence="4">
    <location>
        <begin position="1851"/>
        <end position="1860"/>
    </location>
</feature>
<feature type="compositionally biased region" description="Polar residues" evidence="4">
    <location>
        <begin position="2068"/>
        <end position="2084"/>
    </location>
</feature>
<dbReference type="Pfam" id="PF12624">
    <property type="entry name" value="VPS13_N"/>
    <property type="match status" value="1"/>
</dbReference>
<feature type="region of interest" description="Disordered" evidence="4">
    <location>
        <begin position="1175"/>
        <end position="1219"/>
    </location>
</feature>
<keyword evidence="3" id="KW-0445">Lipid transport</keyword>
<feature type="domain" description="Intermembrane lipid transfer protein VPS13-like C-terminal" evidence="8">
    <location>
        <begin position="3598"/>
        <end position="3663"/>
    </location>
</feature>
<evidence type="ECO:0000259" key="6">
    <source>
        <dbReference type="Pfam" id="PF25033"/>
    </source>
</evidence>
<dbReference type="Pfam" id="PF25037">
    <property type="entry name" value="VPS13_C"/>
    <property type="match status" value="1"/>
</dbReference>
<feature type="region of interest" description="Disordered" evidence="4">
    <location>
        <begin position="466"/>
        <end position="494"/>
    </location>
</feature>
<gene>
    <name evidence="9" type="primary">VPS13</name>
    <name evidence="9" type="ORF">GGI25_003573</name>
</gene>
<keyword evidence="2" id="KW-0813">Transport</keyword>
<accession>A0A9W8G895</accession>
<reference evidence="9" key="1">
    <citation type="submission" date="2022-07" db="EMBL/GenBank/DDBJ databases">
        <title>Phylogenomic reconstructions and comparative analyses of Kickxellomycotina fungi.</title>
        <authorList>
            <person name="Reynolds N.K."/>
            <person name="Stajich J.E."/>
            <person name="Barry K."/>
            <person name="Grigoriev I.V."/>
            <person name="Crous P."/>
            <person name="Smith M.E."/>
        </authorList>
    </citation>
    <scope>NUCLEOTIDE SEQUENCE</scope>
    <source>
        <strain evidence="9">NRRL 3115</strain>
    </source>
</reference>
<evidence type="ECO:0000313" key="10">
    <source>
        <dbReference type="Proteomes" id="UP001151518"/>
    </source>
</evidence>
<dbReference type="GO" id="GO:0045324">
    <property type="term" value="P:late endosome to vacuole transport"/>
    <property type="evidence" value="ECO:0007669"/>
    <property type="project" value="TreeGrafter"/>
</dbReference>
<organism evidence="9 10">
    <name type="scientific">Coemansia spiralis</name>
    <dbReference type="NCBI Taxonomy" id="417178"/>
    <lineage>
        <taxon>Eukaryota</taxon>
        <taxon>Fungi</taxon>
        <taxon>Fungi incertae sedis</taxon>
        <taxon>Zoopagomycota</taxon>
        <taxon>Kickxellomycotina</taxon>
        <taxon>Kickxellomycetes</taxon>
        <taxon>Kickxellales</taxon>
        <taxon>Kickxellaceae</taxon>
        <taxon>Coemansia</taxon>
    </lineage>
</organism>
<evidence type="ECO:0000256" key="3">
    <source>
        <dbReference type="ARBA" id="ARBA00023055"/>
    </source>
</evidence>
<feature type="region of interest" description="Disordered" evidence="4">
    <location>
        <begin position="936"/>
        <end position="1000"/>
    </location>
</feature>
<feature type="domain" description="Chorein N-terminal" evidence="5">
    <location>
        <begin position="1"/>
        <end position="894"/>
    </location>
</feature>
<proteinExistence type="inferred from homology"/>
<feature type="compositionally biased region" description="Acidic residues" evidence="4">
    <location>
        <begin position="960"/>
        <end position="978"/>
    </location>
</feature>
<evidence type="ECO:0000259" key="7">
    <source>
        <dbReference type="Pfam" id="PF25036"/>
    </source>
</evidence>
<dbReference type="GO" id="GO:0007005">
    <property type="term" value="P:mitochondrion organization"/>
    <property type="evidence" value="ECO:0007669"/>
    <property type="project" value="TreeGrafter"/>
</dbReference>
<dbReference type="InterPro" id="IPR026854">
    <property type="entry name" value="VPS13_N"/>
</dbReference>
<evidence type="ECO:0000313" key="9">
    <source>
        <dbReference type="EMBL" id="KAJ2676423.1"/>
    </source>
</evidence>
<dbReference type="GO" id="GO:0006623">
    <property type="term" value="P:protein targeting to vacuole"/>
    <property type="evidence" value="ECO:0007669"/>
    <property type="project" value="TreeGrafter"/>
</dbReference>
<dbReference type="InterPro" id="IPR056748">
    <property type="entry name" value="VPS13-like_C"/>
</dbReference>
<dbReference type="InterPro" id="IPR009543">
    <property type="entry name" value="VPS13_VAB"/>
</dbReference>
<dbReference type="Proteomes" id="UP001151518">
    <property type="component" value="Unassembled WGS sequence"/>
</dbReference>
<dbReference type="GO" id="GO:0045053">
    <property type="term" value="P:protein retention in Golgi apparatus"/>
    <property type="evidence" value="ECO:0007669"/>
    <property type="project" value="TreeGrafter"/>
</dbReference>
<feature type="domain" description="Vacuolar protein sorting-associated protein 13 VPS13 adaptor binding" evidence="7">
    <location>
        <begin position="2276"/>
        <end position="2963"/>
    </location>
</feature>
<feature type="compositionally biased region" description="Polar residues" evidence="4">
    <location>
        <begin position="936"/>
        <end position="945"/>
    </location>
</feature>
<dbReference type="Pfam" id="PF25033">
    <property type="entry name" value="VPS13_M"/>
    <property type="match status" value="1"/>
</dbReference>
<comment type="similarity">
    <text evidence="1">Belongs to the VPS13 family.</text>
</comment>
<evidence type="ECO:0000256" key="4">
    <source>
        <dbReference type="SAM" id="MobiDB-lite"/>
    </source>
</evidence>
<feature type="compositionally biased region" description="Low complexity" evidence="4">
    <location>
        <begin position="2048"/>
        <end position="2057"/>
    </location>
</feature>
<dbReference type="PANTHER" id="PTHR16166">
    <property type="entry name" value="VACUOLAR PROTEIN SORTING-ASSOCIATED PROTEIN VPS13"/>
    <property type="match status" value="1"/>
</dbReference>
<feature type="region of interest" description="Disordered" evidence="4">
    <location>
        <begin position="2913"/>
        <end position="2938"/>
    </location>
</feature>
<feature type="compositionally biased region" description="Polar residues" evidence="4">
    <location>
        <begin position="2916"/>
        <end position="2931"/>
    </location>
</feature>
<evidence type="ECO:0000256" key="1">
    <source>
        <dbReference type="ARBA" id="ARBA00006545"/>
    </source>
</evidence>
<comment type="caution">
    <text evidence="9">The sequence shown here is derived from an EMBL/GenBank/DDBJ whole genome shotgun (WGS) entry which is preliminary data.</text>
</comment>
<dbReference type="GO" id="GO:0006869">
    <property type="term" value="P:lipid transport"/>
    <property type="evidence" value="ECO:0007669"/>
    <property type="project" value="UniProtKB-KW"/>
</dbReference>
<dbReference type="InterPro" id="IPR026847">
    <property type="entry name" value="VPS13"/>
</dbReference>
<dbReference type="PANTHER" id="PTHR16166:SF93">
    <property type="entry name" value="INTERMEMBRANE LIPID TRANSFER PROTEIN VPS13"/>
    <property type="match status" value="1"/>
</dbReference>
<feature type="domain" description="VPS13-like middle region" evidence="6">
    <location>
        <begin position="1539"/>
        <end position="2199"/>
    </location>
</feature>
<evidence type="ECO:0000256" key="2">
    <source>
        <dbReference type="ARBA" id="ARBA00022448"/>
    </source>
</evidence>
<sequence>MFEGVVATLLNRFLGNYVTNLETNQLKLGIWQGDVKLEKLRLKNDALDKLRLPVDIKEGWLGTLTISIPWSNLKGEPVRILIDNVYILATPRFQENFDPKREEEREYKNKMRRLEDDDILRQQQHLKTKAASTPGEEKMQASFTEQLITKIVDNLQIVIKNIHVRYEDNISNPDHMFAVGATLSELSAVSTDEEWHQTFLHDSGSIIHKLLKLSQFSIYWDTECESMQGLNHDDLIAQFSRGADAISEANSHRSILQPVVGIGKLTMNKKPSTEDIRTTAKFEFDQLAFELDDEQYADALFLTTAFDYAMRQRRYCKHRPPPGVRPKDDPRAWLMFAINSVYDEVHERNRRNTRKYREERSEDRMLYIRLYTAFKTNHGVLPECDRIALEELHRKLSYEDIRRFRTLAEPAIKKQQYLIRKRSSELNLADGNTNSTSMGAGGDGGANAGITGWVGGWVSSWITGAPAQNQNQKPQDERENDENNEPNIEGLGDASMQLSEEQVLELYEAIEFKEDEVDNTAEDDLPKDTIKLAASAILRTGSLRLKVDRKTRDHTLMGFMFDLLKVDLLQRPKNFVVDVAIHRFEVLDGTLPNTQYPRMIYVHSDCNDDEELHQAGNNNSDDENDEALIMEAVADAPGGLAAQVGVAKRLRDPFLQIHFEHAPLDNHADSIVNMKVKSLNVIYHPTAARAIIDFFEPPSNVSAESIQALIAAASRSVAGLRDQTRAGLEYALAKHKTVDVKVDFDAPVFVIPQDMLDPHSEVVVLDTGFLKIESQLVDSTNTERLRKKDSKSLSTEEMKKLESLMYDHFDMRLSSTQLLVGNDLAVCMRALQEGVADKKLHVVDRIELNFDVGLCILSEPPVHMPKVTINGSLPSLQVFFSDRKYKAIMRSIDLILEAIKDDEVDIAQQYETGPIQTAFGARGILFDDNADSSASGSLYTETTADSDFPAKSKEGSSQNDTEDGGNDADADSADEFYETSDQISEAQSGVAGPVSGKLRRKINPEARTNIGKEPDRVLVRVDFSVDNLVGFIWRTHTDGRPDLHIADVAVSGLVVECINRPFDLFADVTIHQVTVEDHLMASAAGWATATHGQHVYALTSDIAQADANGETGKNLVVVKYHRCQADHPEFTTTYESIGQTADVDISYLDLMVVRKTILTAYDYILKTFTDEKPQQMSATAENDSNKSEKAQKTKALSPSEADNNTNGRDGRNNKNPDQSSVEHINSLIQEALDTIRVDVRFKGTDFSLCHDDGTPIALLSVTAAAMRVIVVTEQILLEAKIGNITLTDQLDLIPLQSTSGSPYSGGDTSTNRSERNIDPRRLLLYIKGDELADFRYETFDPKSPSYPGHNATIKLRLGAAHMAFIERPIRELMLFGSRFSAMHGLFEAARQAAAYGTSQLTEEMIGSGQKYHFDITMLAPVISFPRDGYMPYASPSHDGMNISDDESLGVDMLVAQPGELTISNEFTTVREMGKDWDVNHISLALRRIGIKTIFVVENDASDHGSFGQPGEQILQILEDVDYRMDMHMLMRGHIPGCPRPVTELVGALSPVKMKLTEYQYKMAYDLLSVIGRVFGSDPNYLEIPDPLIGDRMLDLDVLRENPATREAKSTRQALENLGQLQISDKHKHTDNGTSLLLGGEESAGQYATVDLFVTLATIQLELFKGSGFNLDSIQKASFTRLDINDLSVKYRSKANGDSKAELEILAVRGYDTRPGTENQFTQIISPTIGSQAKASSTNIDEQVPGNDAPVKHGSGSAGNVHNVHSSMHAMAQDTPIVEDATSPQLICHVDMRPNQDMVLLLTLDSPRIVLVLDHAFMLFGFATSVFPQQDDPAQTQSAAREPAAKGKTDDSMSSLNDTTQNNTGGLVYKVDILHPEIILLANPHSRSSEALVMSINQIIFAQEGMFCATLDEISVLLCTIDRRNETSRSIMDPFTIIATMDSRSVPGNPQKGTRSHQISDISVDVGSLLLRLGLNDVVLMMDIFNKVVELMYKDDGGSKTLDKENAAKARAGLHQTHAFGAGTQYMSSGGVSIPGTPVRDTKGLGAVGSSGDSVASAPTVVRHAEGSRQGSNARESPSITTQSSARIVKETMRATIASFRLVVIRDMFGLPVYACTAKEFYVDVTDWNLNMHARTDLQLQASYFNRRNSHWETFIEPWGFVVNVTTASADSAGDQSQKIDVSSTDRLLANASHAFIEETLGLISQWGDEVEKHQKHQKEGAKPIGERMPYVLINRTGIDCHVWVDLPEGTTARTERIDTTPVLLRDGESLPWRFEDWRRRREQLEVKSHHLGIQFANGQWEWLRRVQVDSEGVKHYILKPALDDIQHRLAVEVKLDAVNLVKRVVLRSPLVVENQTHVAMEVAMCDYRGELRTDTALIQPGDDLPLPIMFCHQYAVRVRPEPGFGYAWSTQYIYWRDFLAQGARTELCCQPLSVAESANRQQRHGSSVLSGKGGSDTGSISSDTMPFYIHFNALCDVRNPALYKYPFMRLVMTPPMEIENLLPYSMQLCVIDKTAKHKWVGSLQRGGVSSIHAVQPAHLTLLTIRIPDAGFDNCDGTIIESTDVDEYPIDNDIVVVDRQGVKLALKLHRMDIPNSGGRCKRISIYAPYVMVNRTGLQLFYSSKGLFKGVTAVAGQNIDSNSPQPPQEPDAGALACQSNTVSSYRRISPGNEFVRRQSGTSLGSGTEDTLITRPLMFSFGSYDFRNRALVRVSDSDWSRPLSFDTLGSSSEFVIPSANKLSDTHLGVEIEPGRGRYSHTRVVTFTSRYVVKNLTGFCLQYRTVYNTASASLLENGERKPLHTLHRARRRLLTIADTKKDSNGRPSTSIKDSRWSAPFSIDDVGRVFVRLPVDSGDHANSASAGRNEILVKIDIILEGACLFVIMQQATNYWPYLIENKTQTDITIWQYQEKHHSDGGQASKSGSSGLQNSPLEGTPMPTADSSDCRYIVRAGESLDYAWDNPIASTKLLVISAQGSIRRVSLQEIGEQRPFVYGKPSLPARRGTASTAVTMLSTSAAAAIASRTLVEHTMNIEIAAVGPRQVLRLTGYTPENSLYAPQLQGIPLASSSRVTRTPTVQSTISASSTRRSTSSAEDRFEVVEADEKTNFVFRLGLEGGIGISIINKYSSEIMFATLADAEFKYTDSTSNQTFKLTVKWIQVDNQIYGALFPIVIYPTTLGVAAAGVSSPPALQAVVVHAKDSSYGVEYFKYASVLMQELSVELDEDFLYALLDFVKFDVPGWNGSKDNESTSNIMLESDIPEVNAHDEGLQLYFEFLHIQPFKLNISFMRTQRLDVGGDPTVARNPAVSSVAANQASLKSSQRGGGGAASAGGGVVSYNTEHGFMGGATEQTGEGVASNSGIVAYAMNVLTMAIGNINEAPVFLNALIMQNVRVSLPILADRMQKHYSQEVFNQVYKVVGSANLLGNPVGLFNNISSGVSDFFYEPYQGFVMSDRPQDFGFGLARGTASLFKKTVFGMTDSFSKFTDSMSKGLSAATMDPRYQTERSMSRVRNKPKHAIYGVARGAESFAKSVGSGIAGVVMRPLEGAEQEGVGGFFKGVGKGLVGVVTKPMIGMFDLASNVTEGIRNTTTVFERDLDRQRLPRHIGRDGIITVYSGREALGQAWMRELNKGAYAYDDYLAHLELPGSDMVVLLTYQRLVMFRRAKPDEAGMAVGAAGSSAETGSATGAIGISAANASKAQVEWEQEIKSLHSIQLDATGISLKLPATPEGYVPPGPFIPVSDAQSRRWFYSKIREAVKAMVDHRKELG</sequence>
<dbReference type="InterPro" id="IPR056747">
    <property type="entry name" value="VPS13-like_M"/>
</dbReference>
<name>A0A9W8G895_9FUNG</name>